<dbReference type="OrthoDB" id="426293at2759"/>
<dbReference type="InterPro" id="IPR050745">
    <property type="entry name" value="Multifunctional_regulatory"/>
</dbReference>
<evidence type="ECO:0000256" key="1">
    <source>
        <dbReference type="ARBA" id="ARBA00022737"/>
    </source>
</evidence>
<dbReference type="SUPFAM" id="SSF48403">
    <property type="entry name" value="Ankyrin repeat"/>
    <property type="match status" value="1"/>
</dbReference>
<dbReference type="GeneID" id="83198249"/>
<evidence type="ECO:0000313" key="4">
    <source>
        <dbReference type="EMBL" id="KAJ5246666.1"/>
    </source>
</evidence>
<reference evidence="4" key="2">
    <citation type="journal article" date="2023" name="IMA Fungus">
        <title>Comparative genomic study of the Penicillium genus elucidates a diverse pangenome and 15 lateral gene transfer events.</title>
        <authorList>
            <person name="Petersen C."/>
            <person name="Sorensen T."/>
            <person name="Nielsen M.R."/>
            <person name="Sondergaard T.E."/>
            <person name="Sorensen J.L."/>
            <person name="Fitzpatrick D.A."/>
            <person name="Frisvad J.C."/>
            <person name="Nielsen K.L."/>
        </authorList>
    </citation>
    <scope>NUCLEOTIDE SEQUENCE</scope>
    <source>
        <strain evidence="4">IBT 19713</strain>
    </source>
</reference>
<dbReference type="SMART" id="SM00248">
    <property type="entry name" value="ANK"/>
    <property type="match status" value="4"/>
</dbReference>
<feature type="repeat" description="ANK" evidence="3">
    <location>
        <begin position="232"/>
        <end position="261"/>
    </location>
</feature>
<keyword evidence="1" id="KW-0677">Repeat</keyword>
<evidence type="ECO:0008006" key="6">
    <source>
        <dbReference type="Google" id="ProtNLM"/>
    </source>
</evidence>
<keyword evidence="2 3" id="KW-0040">ANK repeat</keyword>
<organism evidence="4 5">
    <name type="scientific">Penicillium chermesinum</name>
    <dbReference type="NCBI Taxonomy" id="63820"/>
    <lineage>
        <taxon>Eukaryota</taxon>
        <taxon>Fungi</taxon>
        <taxon>Dikarya</taxon>
        <taxon>Ascomycota</taxon>
        <taxon>Pezizomycotina</taxon>
        <taxon>Eurotiomycetes</taxon>
        <taxon>Eurotiomycetidae</taxon>
        <taxon>Eurotiales</taxon>
        <taxon>Aspergillaceae</taxon>
        <taxon>Penicillium</taxon>
    </lineage>
</organism>
<dbReference type="RefSeq" id="XP_058334087.1">
    <property type="nucleotide sequence ID" value="XM_058470946.1"/>
</dbReference>
<evidence type="ECO:0000256" key="2">
    <source>
        <dbReference type="ARBA" id="ARBA00023043"/>
    </source>
</evidence>
<reference evidence="4" key="1">
    <citation type="submission" date="2022-11" db="EMBL/GenBank/DDBJ databases">
        <authorList>
            <person name="Petersen C."/>
        </authorList>
    </citation>
    <scope>NUCLEOTIDE SEQUENCE</scope>
    <source>
        <strain evidence="4">IBT 19713</strain>
    </source>
</reference>
<dbReference type="PANTHER" id="PTHR24189:SF50">
    <property type="entry name" value="ANKYRIN REPEAT AND SOCS BOX PROTEIN 2"/>
    <property type="match status" value="1"/>
</dbReference>
<dbReference type="Pfam" id="PF12796">
    <property type="entry name" value="Ank_2"/>
    <property type="match status" value="2"/>
</dbReference>
<keyword evidence="5" id="KW-1185">Reference proteome</keyword>
<dbReference type="Gene3D" id="1.25.40.20">
    <property type="entry name" value="Ankyrin repeat-containing domain"/>
    <property type="match status" value="1"/>
</dbReference>
<dbReference type="PANTHER" id="PTHR24189">
    <property type="entry name" value="MYOTROPHIN"/>
    <property type="match status" value="1"/>
</dbReference>
<dbReference type="PROSITE" id="PS50297">
    <property type="entry name" value="ANK_REP_REGION"/>
    <property type="match status" value="1"/>
</dbReference>
<evidence type="ECO:0000256" key="3">
    <source>
        <dbReference type="PROSITE-ProRule" id="PRU00023"/>
    </source>
</evidence>
<gene>
    <name evidence="4" type="ORF">N7468_001649</name>
</gene>
<dbReference type="AlphaFoldDB" id="A0A9W9TWR5"/>
<proteinExistence type="predicted"/>
<comment type="caution">
    <text evidence="4">The sequence shown here is derived from an EMBL/GenBank/DDBJ whole genome shotgun (WGS) entry which is preliminary data.</text>
</comment>
<evidence type="ECO:0000313" key="5">
    <source>
        <dbReference type="Proteomes" id="UP001150941"/>
    </source>
</evidence>
<sequence>MDVLPPPDYLPVQPSDYPQIPTRTPPATLEVLRASCVSGDIQTFREILESQSSSSDGFDICDFYAIMIEATKRDDVQFIKELLDCGLPMDPLYALEAVNAKGKDALEVFLKNGWDINQPMSELKPTVLGYAITDEEMVAWLLDHGADPNRQCVIDFTPLSLAVESAPVSVIQLMLSRGGDVRKGQLLHHAIERNSDIIAVLSLLLEKGASINSTMYKDHYPSRTLSSFMLGTPLHKAAELGKADVVSYLVSKGANLNNKDAKGRTALEYARMLNQREVIHALEKSK</sequence>
<protein>
    <recommendedName>
        <fullName evidence="6">Ankyrin repeat protein</fullName>
    </recommendedName>
</protein>
<dbReference type="PROSITE" id="PS50088">
    <property type="entry name" value="ANK_REPEAT"/>
    <property type="match status" value="1"/>
</dbReference>
<dbReference type="InterPro" id="IPR036770">
    <property type="entry name" value="Ankyrin_rpt-contain_sf"/>
</dbReference>
<dbReference type="EMBL" id="JAPQKS010000002">
    <property type="protein sequence ID" value="KAJ5246666.1"/>
    <property type="molecule type" value="Genomic_DNA"/>
</dbReference>
<name>A0A9W9TWR5_9EURO</name>
<dbReference type="Proteomes" id="UP001150941">
    <property type="component" value="Unassembled WGS sequence"/>
</dbReference>
<accession>A0A9W9TWR5</accession>
<dbReference type="InterPro" id="IPR002110">
    <property type="entry name" value="Ankyrin_rpt"/>
</dbReference>